<sequence length="5851" mass="653129">MKPIQEFLSELGNLNIKLSVEGGVKLRCNAPSGTLTPEIRTQLSDRKAEIITFLQQVNLDADDLLDSIPVVPRDGILPLSSTQQRLWFLDQMEGASATYNMPAAMQMHGILQIEVLERSLAEIIRRHEVLRTSFQQVNGKSAQVIDPNATIILPVVDLQGLSPDKQANEVKRLVIQEAEKPFDLKQAPLLRVTLLRLGEESHVLLLNMHHIVSDGWSIGIFIQELSALYSAYCEGKPSPLAELPIQYADFAQWQQQWLKGDDLANKLKYWKQQLADAPPLLELPTDRPRPAIQTFRGSSREFLLPLELTEKLKRLSQQSGVTLFMTLEAAFVSLLHRYSGQEDILIGTPIANRNHREIESLIGFFVNTLVLRTNLAGNPSFAELLKQVRQVALDAYTHQDVPFEQVVETLQPARNLSHTPLFQVMFILQNAPMGELELPGLRLKPLPIEAVTSKFDLTLSMEETPQGLLGNWEYSTDLFDGETISRMAGHFQNLLTAVVANTAEHIQQLPLLSDSERQQLLVDWNSTTVDYSTNLCLHQWFEQQVQQTPDDVAVVLDNTNLTYSQLNNRANQLAHYLQTLGVAPDVLVGICVERSLDMVVGILGILKAGGAYVPLDPEYPQERLDYMLRDSQVSVLLTQSQCLKSLPEVQAQIIPLDTDWGIIETQSQENPVSDVSPNNLAYIIYTSGSTGKPKGVLVNHKNVTRLLGATQHWFNFNQSDVWTLFHSYAFDFSVWEIWGALLYGGRLVVVPFWVSRDSKAFYNLLCVEKVTVLNQTPSAFRQLIWVEEQEERATSNLNLRWVVFGGEALDPSSLIPWFKRHGDSIPQLVNMYGITETTVHVTYRPISIADTESRSSVIGAAIPDLQMYILDEQLQPVPIGVRGQMYVGGAGVTRGYLNRPELTAERFIKNPFRDDSGERLYKTGDLARSKPDGSIEYLGRIDNQVKLRGFRIELGEIESAIAQHPLIRETVVLVREDIPGDKRLVAYFVSNAEAPTSSGMRDYLKQQLPDYMIPAVFVGLDSFPLTANGKLDVRALPIPEQSKPEETYIPPSTPEQALLAGVWAEVLGAEKVGINDNYFELGGDSIRSIQIRAKANQVGLDFSLQQLFQYQTIAELASVVSSDISISPISKTAPFSLISEIDQLKLPEDVEDAYPLATLQAGMIFHSEYNENSPIYHDVFTFHLCAALDLERFHAAIQQIIARHAVLRTSIALTGYEQPLQLVHQTVETPLQVEDISLMSTDQQETVIDAWMEAEKNRHFDWKIPPLLRFHIHRRSEETFNLSFSFHHAILDGWSVASLLTELLQKYFSLMGQEVVLQPSPNLAFADFIALEQTTLESQSIQQYWTEQLSDLNVISLPRLPESKSAAKGQLGVQEVPISPEVSAGLKQLAQNAGVPIKSVLLAAHLRVLSLLSNQTDVLTGLVSNGRPENADGERVLGLFLNTLPLRLHLNGGTWLDLIRETFQAEQGMLPNRRYPLAELQKMCGGKSLFETNFNFVHFHVYQSILGLEGLEVLGHKVFEQTNFTLVANFSLDLISSQINCILNYDANELGEEQIKAIGSYYGKTLEAMVSQPDERYEMRSLLSDSERHTILVEWNQTSSDYPAVCLHQLFEQQVQRTPDAVAVVFADQHLTYSQLNNRANQLAHHLQSLGVAPDVLVGICVERSLEMLVGLLGIMKAGGAYVPIDPAYPQERLRYMLGDAQVSMLLTQSHLLDILPEENPILCLDTDWQIIAHQSSENVVSQVQPQNLAYIIYTSGSTGQPKGAMIQHQGVVNYLSWCTQAYAIANGSGAPVQSSFAFDATITSIFSPLIVGGQVVMLPEKQEIEALCDVLRGRHQFSLVKLTPAHLELLNQLLLPEELPESSQALVIGGEALLGKTLQFWQQYAPNTRLINEYGPTETVVGCCIYEVMPETSLTEKVWIGRPIANTQLYILDQFLQPVPIGVGGELYIGGAGVARGYLNRPELTQEKFIANPFSNLPEARLYKTGDLARYLPDGNIEYLGRIDNQVKLRGFRIELGEIENAIAQHPQVRETAVLLREDIPGDKRLIAYFVADTETPTSSDLRDYLKKRLPDYMIPAGFVELETFPLTNNGKIDRRTLPAPDLETSSSNLVSPRTPTEEIIANIISEVLRVKHLSIYDNFFEIGGNSLLATQVITRLRETFQIELPLRYLFESPTVAELDTVITTLRQTASGLITPEITAINRENQPLSLSWAQQRLWFIDQLEGASAVYNMPAAVQMEGILDVVALEQTLAEIVRRHEVLRTSFHQLNGTSVQVISAEATINLPVVDLQGESTTEVQRLITLTAEKPFDLKQAPLLRVTLLRLGEESHVLLLNMHHIVSDGWSIGIFIQELSALYSAYCEGKLSPLTELPIQYADFAQWQQQWLKGDDLANKLKYWKQQLADAPPLLELPTDNARQAIKNFRGSSREFLLPLELTEKLKRLSQQSGVTLFMTLEAAFVSLLHRYSGQEDILIGTPIANRNHREIESLIGFFVNTLVLRTNLAGNPSFAELLKQVRQVALDAYTHQDVPFEQVVETLQPARNLSHTPLFQVMFILQNAPMGELELPGLRLKPLPIEAVTSKFDLTLSMEETPQGLLGNWEYSTDLFDGETISRMAGHFQNLLTAVVANTAEHIQQLPLLSDSERQQLLVDWNSTTVDYSTNLCLHQWFEQQVQQTPDDVAVVLDNTNLTYSQLNNRANQLAHYLQTLGVAPDVLVGICVERSLDMVVGILGILKAGGAYVPLDPEYPQERLEFMLDDSQVSVLLTQSQCLKSLPEVQAQIIPLDTDWGIIETQSQENPVSDVSPNNLAYIIYTSGSTGKPKGVLVNHKNVTRLLGATQHWFNFNQSDVWTLFHSYAFDFSVWEIWGALLYGGRLVVVPFWVSRDSKAFYNLLCVEKVTVLNQTPSAFRQLIWVEEQEERATSNLNLRWVVFGGEALDPSSLIPWFKRHGDSIPQLVNMYGITETTVHVTYRPISIADTESRSSVIGAAIPDLQMYILDEQLQPVPIGVRGQMYVGGAGVTRGYLNRPELTAERFIKNPFRDDSGERLYKTGDLARSKPDGSIEYLGRIDNQVKLRGFRIELGEIESAIAQHPLIRETVVLVREDIPGDKRLVAYFVSNAEAPTSSGMRDYLKQQLPDYMIPAVFVGLDSFPLTANGKLDVRALPIPEQSKLEETYIPPSTPEQALLAGVWAEVLGAEKVGINDNYFELGGDSIRSIQIRAKANQVGLDFSLQQLFQYQTIAELASVVSSQPNIFPIPSSKPFSLISEIDQLKLPEDVEDAYPLATLQAGMIFHSEYSIETAIYHDVFSFHLRATLDIAKFKDAIQQVVNRYAVLRTSFALTGYEQPLQLVHQTVEAPLQVEDISHLDISAQKAVIDDWITAEKHRHFDWKIAPMLRFQIHRRSRETFSLSFSFHHAILDGWSVASLLTELWQQYISLLGQTVALQPAPTTTFRDFVALEQTALQSQDSQQYWTEQLQDFNVTKLPRLPESARTGESEKPGEREVLISPELSEGLKQLARKAGVPIKTVLLAAHLRVLGLVSNQTDVLTGLVSNGRPENVDGERALGLFLNTLPFRLHLNGGTWLDLIGATFQAEQANMTHRRYPLAEMQRMCGGQSLFETNFNFTHFHVYQGILGLDGLEFIEHTLFEQTNFALVANFSLDVSSSDVRLILSYDANELGEEQIKAIGSYYGKTLEAMVSQPDERYEMRSLLSDSERHQLIVEWNQTASEYPAVCLHQLFEQQVQRTPDAIAVVFADQHLTYSQLNNRANQLARHLQSLGVAPDVLVGICVERSLEMLVGLLGILKAGGAYVPLDPAYPQERLRYMLGDAQVSMLLTQSHLLDILPEENPILCLDTDWQIIAHQSSENVVSQVQPQNLAYIIYTSGSTGQPKGAMIQHQGVVNYLSWCTQAYAIANGSGAPVQSSFAFDATITSIFSPLIVGGQVVMLPEKQEIEALCDVLRGRHQFSLVKLTPAHLELLNQLLLPEELPESSQALVIGGEALLGKTLQFWQQYAPNTRLINEYGPTETVVGCCIYEVMPETSLTEKVWIGRPIANTQLYILDQFLQPVPIGVGGELYIGGAGVARGYLNRPELTQEKFIANPFSKNREARLYKTGDLARYLPDGNIEYLGRIDNQIKLRGFRIELGEIENAIAQHPQVRETAVLLREDIPGDKRLIAYFVADTETPTSSDLRDYLKKRLPDYMIPAGFVELETFPLTNNGKIDRRALPAPDLETSSSNLVSPRTPTEEIIANIISEVLRVKHLSIYDNFFEIGGNSLLATQVITRLRETFQIELPLRYLFESPTVAELDAAITTFRQTASGLSTPALVPAKRENQPLSLSWAQQRLWFIDQLEGASAVYNIPATVQMDGVLDVVALEQTLAEIVRRHEVLRTSFHQLNGTSVQVISAEATINLPVVDLQKLPPEEQANEVQQLAVLAAETPFDLKQAPLLRVTLLRLSEQSHVLLLNMHHIVSDGWSIGVFIQELSALYQAYCEGKPSPLGELAIQYADFAQWQQQWLRGEVLDIKLKYWKQQLADAPPLLELPTDRPRPAIQTFRGSSREFLLPLELTEKLKRLSQQSGVTLFMTLEAAFVSLLHRYSGQEDILIGTPIANRNHREIESLIGFFVNTLVLRTNLAGNPSFAELLKQVRQVALDAYTHQDVPFEQVVEALQPARNLSHTPLFQVMFILQNAPMGDLELPGLHLTSLSMGAVTSKFDLTLSMEETPQGLLGNWEYSTDLFDGETINRMAGHFQNLLTAVVANPAESIQQLPLLSNLERQQLLVDWNSTTVDYQTNLCLHQWFEQQVQQTPDAVAVVFGDTSLTYSQLNNRANQLAHYLQTLGVAPDILVGICVERSLDMVVGILGILKAGGAYVPLDPEYPQERLDYMLRDSQVSVLLTQSQCLKSLPDVFNQIIPLDTDWGIIETQSQENPVSEVAPNNLAYIIYTSGSTGKPKGVAIAHCSPVALVAWALKVFTPQQLAGVLASTSLCFDLSIFEMFVPLSCGGMVIVAENALHLPELIAFEQVTLINTVPSAIRELLNGPGLPQSLATVNLAGEPLPLSLVQQLYQRQTIHQVFNLYGPSETTTYSTFALCNRGDSLAPTIGRAIANTQIYILDALMQPVPIGVRGELYIGGAGVARGYLNRPELTAEKFIPNSFNHSKFHRLYKTGDLARYLPDGNIEYLGRIDNQVKLRGFRIELGEIETAIALHPQLKQAVVSIREDQPNIRRLVAYLVAEGETPSSSELRSFLKQQLPDYMVPGIFVFLDALPLTPNGKVDRRALPAPNLEQNRPIGLVPASTAIEESLVTIWSEILGLKQVSIHDNFFDLGGDSIISIQIIARAAQVGIQLTLKQIFQCQTIAELATVCGTSTIQAEQGLVTGEVPLTPIQQWFLEQNSPHPDYFNQSVLLEVTSDLKPELLPQVVQHLLEQHDALRLRFGRNDSQWQQINSDTSDIVPFQVVDLSALAHEAQQAAIETTAAQLQASLNLSEGPLMRVALFKLGNSSLDQLLIIIHHLAVDGVSWRILLADLSTAYQQISRGEAIKLPLKTTSFKDWAIRLQQYGRSPSLAAELDYWLASSRAEVAPLPVDYADGKESNTVGNTAQVSVSLSESLTHALLQEVPQVYNTQINDVLLTALLQSFAVWTGANSVLVDLEGHGREEIFEEINLSRTVGWFTTIYPLLLELGEENQPGAALKWVKEQLRTVPQRGIGYGVLRYLSGDRTIRQELQALPQAEVCFNYLGQFDHLQTEGIIQGFSQASSGATQSPLSHRRYLLEVNGLVAEGKLQLNWTYSKVVHERRTIERLADEFITVLQGLIIHCQSPEAGGFTPSDFPIAELSQADLDELLAEIN</sequence>
<evidence type="ECO:0000256" key="3">
    <source>
        <dbReference type="ARBA" id="ARBA00022450"/>
    </source>
</evidence>
<dbReference type="FunFam" id="3.30.300.30:FF:000010">
    <property type="entry name" value="Enterobactin synthetase component F"/>
    <property type="match status" value="5"/>
</dbReference>
<dbReference type="Pfam" id="PF00501">
    <property type="entry name" value="AMP-binding"/>
    <property type="match status" value="5"/>
</dbReference>
<dbReference type="NCBIfam" id="TIGR01720">
    <property type="entry name" value="NRPS-para261"/>
    <property type="match status" value="1"/>
</dbReference>
<dbReference type="NCBIfam" id="TIGR01733">
    <property type="entry name" value="AA-adenyl-dom"/>
    <property type="match status" value="5"/>
</dbReference>
<evidence type="ECO:0000256" key="2">
    <source>
        <dbReference type="ARBA" id="ARBA00006432"/>
    </source>
</evidence>
<dbReference type="FunFam" id="3.40.50.980:FF:000001">
    <property type="entry name" value="Non-ribosomal peptide synthetase"/>
    <property type="match status" value="5"/>
</dbReference>
<dbReference type="FunFam" id="3.30.559.30:FF:000001">
    <property type="entry name" value="Non-ribosomal peptide synthetase"/>
    <property type="match status" value="2"/>
</dbReference>
<dbReference type="InterPro" id="IPR036736">
    <property type="entry name" value="ACP-like_sf"/>
</dbReference>
<keyword evidence="6" id="KW-0677">Repeat</keyword>
<dbReference type="Gene3D" id="3.30.300.30">
    <property type="match status" value="5"/>
</dbReference>
<dbReference type="Gene3D" id="1.10.10.1830">
    <property type="entry name" value="Non-ribosomal peptide synthase, adenylation domain"/>
    <property type="match status" value="1"/>
</dbReference>
<dbReference type="InterPro" id="IPR044894">
    <property type="entry name" value="TubC_N_sf"/>
</dbReference>
<dbReference type="SUPFAM" id="SSF52777">
    <property type="entry name" value="CoA-dependent acyltransferases"/>
    <property type="match status" value="12"/>
</dbReference>
<feature type="domain" description="Carrier" evidence="8">
    <location>
        <begin position="4242"/>
        <end position="4317"/>
    </location>
</feature>
<dbReference type="InterPro" id="IPR023213">
    <property type="entry name" value="CAT-like_dom_sf"/>
</dbReference>
<evidence type="ECO:0000256" key="6">
    <source>
        <dbReference type="ARBA" id="ARBA00022737"/>
    </source>
</evidence>
<dbReference type="SUPFAM" id="SSF47336">
    <property type="entry name" value="ACP-like"/>
    <property type="match status" value="5"/>
</dbReference>
<comment type="similarity">
    <text evidence="2">Belongs to the ATP-dependent AMP-binding enzyme family.</text>
</comment>
<dbReference type="Pfam" id="PF00668">
    <property type="entry name" value="Condensation"/>
    <property type="match status" value="6"/>
</dbReference>
<dbReference type="FunFam" id="3.30.559.10:FF:000012">
    <property type="entry name" value="Non-ribosomal peptide synthetase"/>
    <property type="match status" value="3"/>
</dbReference>
<dbReference type="PROSITE" id="PS00455">
    <property type="entry name" value="AMP_BINDING"/>
    <property type="match status" value="5"/>
</dbReference>
<dbReference type="GO" id="GO:0044550">
    <property type="term" value="P:secondary metabolite biosynthetic process"/>
    <property type="evidence" value="ECO:0007669"/>
    <property type="project" value="UniProtKB-ARBA"/>
</dbReference>
<dbReference type="InterPro" id="IPR009081">
    <property type="entry name" value="PP-bd_ACP"/>
</dbReference>
<dbReference type="CDD" id="cd17643">
    <property type="entry name" value="A_NRPS_Cytc1-like"/>
    <property type="match status" value="2"/>
</dbReference>
<dbReference type="FunFam" id="3.40.50.12780:FF:000012">
    <property type="entry name" value="Non-ribosomal peptide synthetase"/>
    <property type="match status" value="5"/>
</dbReference>
<dbReference type="PANTHER" id="PTHR45527">
    <property type="entry name" value="NONRIBOSOMAL PEPTIDE SYNTHETASE"/>
    <property type="match status" value="1"/>
</dbReference>
<dbReference type="GO" id="GO:0005829">
    <property type="term" value="C:cytosol"/>
    <property type="evidence" value="ECO:0007669"/>
    <property type="project" value="TreeGrafter"/>
</dbReference>
<evidence type="ECO:0000256" key="5">
    <source>
        <dbReference type="ARBA" id="ARBA00022598"/>
    </source>
</evidence>
<dbReference type="EMBL" id="MH325197">
    <property type="protein sequence ID" value="AXN93581.1"/>
    <property type="molecule type" value="Genomic_DNA"/>
</dbReference>
<dbReference type="FunFam" id="1.10.1200.10:FF:000005">
    <property type="entry name" value="Nonribosomal peptide synthetase 1"/>
    <property type="match status" value="5"/>
</dbReference>
<dbReference type="CDD" id="cd19534">
    <property type="entry name" value="E_NRPS"/>
    <property type="match status" value="1"/>
</dbReference>
<comment type="cofactor">
    <cofactor evidence="1">
        <name>pantetheine 4'-phosphate</name>
        <dbReference type="ChEBI" id="CHEBI:47942"/>
    </cofactor>
</comment>
<dbReference type="Pfam" id="PF18563">
    <property type="entry name" value="TubC_N"/>
    <property type="match status" value="1"/>
</dbReference>
<dbReference type="GO" id="GO:0008610">
    <property type="term" value="P:lipid biosynthetic process"/>
    <property type="evidence" value="ECO:0007669"/>
    <property type="project" value="UniProtKB-ARBA"/>
</dbReference>
<feature type="domain" description="Carrier" evidence="8">
    <location>
        <begin position="5297"/>
        <end position="5371"/>
    </location>
</feature>
<dbReference type="InterPro" id="IPR006162">
    <property type="entry name" value="Ppantetheine_attach_site"/>
</dbReference>
<dbReference type="GO" id="GO:0031177">
    <property type="term" value="F:phosphopantetheine binding"/>
    <property type="evidence" value="ECO:0007669"/>
    <property type="project" value="InterPro"/>
</dbReference>
<evidence type="ECO:0000256" key="4">
    <source>
        <dbReference type="ARBA" id="ARBA00022553"/>
    </source>
</evidence>
<gene>
    <name evidence="9" type="primary">puwF-G</name>
</gene>
<dbReference type="SMART" id="SM00823">
    <property type="entry name" value="PKS_PP"/>
    <property type="match status" value="5"/>
</dbReference>
<dbReference type="PROSITE" id="PS00012">
    <property type="entry name" value="PHOSPHOPANTETHEINE"/>
    <property type="match status" value="5"/>
</dbReference>
<dbReference type="Gene3D" id="1.10.1200.10">
    <property type="entry name" value="ACP-like"/>
    <property type="match status" value="5"/>
</dbReference>
<dbReference type="Gene3D" id="2.30.38.10">
    <property type="entry name" value="Luciferase, Domain 3"/>
    <property type="match status" value="5"/>
</dbReference>
<proteinExistence type="inferred from homology"/>
<dbReference type="GO" id="GO:0017000">
    <property type="term" value="P:antibiotic biosynthetic process"/>
    <property type="evidence" value="ECO:0007669"/>
    <property type="project" value="UniProtKB-KW"/>
</dbReference>
<dbReference type="GO" id="GO:0043041">
    <property type="term" value="P:amino acid activation for nonribosomal peptide biosynthetic process"/>
    <property type="evidence" value="ECO:0007669"/>
    <property type="project" value="TreeGrafter"/>
</dbReference>
<feature type="domain" description="Carrier" evidence="8">
    <location>
        <begin position="1050"/>
        <end position="1124"/>
    </location>
</feature>
<dbReference type="InterPro" id="IPR010060">
    <property type="entry name" value="NRPS_synth"/>
</dbReference>
<dbReference type="SUPFAM" id="SSF56801">
    <property type="entry name" value="Acetyl-CoA synthetase-like"/>
    <property type="match status" value="5"/>
</dbReference>
<accession>A0A346GB27</accession>
<dbReference type="PROSITE" id="PS50075">
    <property type="entry name" value="CARRIER"/>
    <property type="match status" value="5"/>
</dbReference>
<evidence type="ECO:0000256" key="1">
    <source>
        <dbReference type="ARBA" id="ARBA00001957"/>
    </source>
</evidence>
<dbReference type="CDD" id="cd12115">
    <property type="entry name" value="A_NRPS_Sfm_like"/>
    <property type="match status" value="1"/>
</dbReference>
<protein>
    <submittedName>
        <fullName evidence="9">PuwF-G</fullName>
    </submittedName>
</protein>
<dbReference type="NCBIfam" id="NF003417">
    <property type="entry name" value="PRK04813.1"/>
    <property type="match status" value="5"/>
</dbReference>
<dbReference type="FunFam" id="2.30.38.10:FF:000001">
    <property type="entry name" value="Non-ribosomal peptide synthetase PvdI"/>
    <property type="match status" value="5"/>
</dbReference>
<name>A0A346GB27_9NOST</name>
<dbReference type="Gene3D" id="3.30.559.10">
    <property type="entry name" value="Chloramphenicol acetyltransferase-like domain"/>
    <property type="match status" value="6"/>
</dbReference>
<keyword evidence="5" id="KW-0436">Ligase</keyword>
<dbReference type="InterPro" id="IPR045851">
    <property type="entry name" value="AMP-bd_C_sf"/>
</dbReference>
<organism evidence="9">
    <name type="scientific">Cylindrospermum moravicum CCALA 993</name>
    <dbReference type="NCBI Taxonomy" id="1382638"/>
    <lineage>
        <taxon>Bacteria</taxon>
        <taxon>Bacillati</taxon>
        <taxon>Cyanobacteriota</taxon>
        <taxon>Cyanophyceae</taxon>
        <taxon>Nostocales</taxon>
        <taxon>Nostocaceae</taxon>
        <taxon>Cylindrospermum</taxon>
    </lineage>
</organism>
<dbReference type="InterPro" id="IPR020845">
    <property type="entry name" value="AMP-binding_CS"/>
</dbReference>
<dbReference type="InterPro" id="IPR041464">
    <property type="entry name" value="TubC_N"/>
</dbReference>
<dbReference type="Gene3D" id="3.40.50.980">
    <property type="match status" value="10"/>
</dbReference>
<evidence type="ECO:0000256" key="7">
    <source>
        <dbReference type="ARBA" id="ARBA00023194"/>
    </source>
</evidence>
<dbReference type="Gene3D" id="3.30.559.30">
    <property type="entry name" value="Nonribosomal peptide synthetase, condensation domain"/>
    <property type="match status" value="6"/>
</dbReference>
<evidence type="ECO:0000259" key="8">
    <source>
        <dbReference type="PROSITE" id="PS50075"/>
    </source>
</evidence>
<dbReference type="InterPro" id="IPR001242">
    <property type="entry name" value="Condensation_dom"/>
</dbReference>
<dbReference type="NCBIfam" id="NF004282">
    <property type="entry name" value="PRK05691.1"/>
    <property type="match status" value="6"/>
</dbReference>
<dbReference type="InterPro" id="IPR025110">
    <property type="entry name" value="AMP-bd_C"/>
</dbReference>
<dbReference type="InterPro" id="IPR010071">
    <property type="entry name" value="AA_adenyl_dom"/>
</dbReference>
<evidence type="ECO:0000313" key="9">
    <source>
        <dbReference type="EMBL" id="AXN93581.1"/>
    </source>
</evidence>
<dbReference type="CDD" id="cd19531">
    <property type="entry name" value="LCL_NRPS-like"/>
    <property type="match status" value="3"/>
</dbReference>
<dbReference type="Pfam" id="PF13193">
    <property type="entry name" value="AMP-binding_C"/>
    <property type="match status" value="5"/>
</dbReference>
<dbReference type="InterPro" id="IPR020806">
    <property type="entry name" value="PKS_PP-bd"/>
</dbReference>
<keyword evidence="3" id="KW-0596">Phosphopantetheine</keyword>
<feature type="domain" description="Carrier" evidence="8">
    <location>
        <begin position="3178"/>
        <end position="3252"/>
    </location>
</feature>
<dbReference type="FunFam" id="3.40.50.980:FF:000002">
    <property type="entry name" value="Enterobactin synthetase component F"/>
    <property type="match status" value="2"/>
</dbReference>
<dbReference type="Pfam" id="PF00550">
    <property type="entry name" value="PP-binding"/>
    <property type="match status" value="5"/>
</dbReference>
<dbReference type="GO" id="GO:0016874">
    <property type="term" value="F:ligase activity"/>
    <property type="evidence" value="ECO:0007669"/>
    <property type="project" value="UniProtKB-KW"/>
</dbReference>
<keyword evidence="4" id="KW-0597">Phosphoprotein</keyword>
<reference evidence="9" key="1">
    <citation type="submission" date="2018-05" db="EMBL/GenBank/DDBJ databases">
        <title>The structural diversity of cytotoxic puwainaphycin and minutissamide lipopeptides is generated by a common biosynthetic pathway employing two alternative starter modules.</title>
        <authorList>
            <person name="Mares J."/>
            <person name="Hajek J."/>
            <person name="Urajova P."/>
            <person name="Kust A."/>
            <person name="Jokela J."/>
            <person name="Saurav K."/>
            <person name="Galica T."/>
            <person name="Capkova K."/>
            <person name="Mattila A."/>
            <person name="Haapaniemi E."/>
            <person name="Permi P."/>
            <person name="Mysterud I."/>
            <person name="Skulberg O.M."/>
            <person name="Karlsen J."/>
            <person name="Fewer D.P."/>
            <person name="Sivonen K."/>
            <person name="Tonnesen H.H."/>
            <person name="Hrouzek P."/>
        </authorList>
    </citation>
    <scope>NUCLEOTIDE SEQUENCE</scope>
    <source>
        <strain evidence="9">CCALA 993</strain>
    </source>
</reference>
<feature type="domain" description="Carrier" evidence="8">
    <location>
        <begin position="2113"/>
        <end position="2188"/>
    </location>
</feature>
<dbReference type="PANTHER" id="PTHR45527:SF14">
    <property type="entry name" value="PLIPASTATIN SYNTHASE SUBUNIT B"/>
    <property type="match status" value="1"/>
</dbReference>
<dbReference type="InterPro" id="IPR000873">
    <property type="entry name" value="AMP-dep_synth/lig_dom"/>
</dbReference>
<keyword evidence="7" id="KW-0045">Antibiotic biosynthesis</keyword>